<reference evidence="3" key="2">
    <citation type="submission" date="2020-09" db="EMBL/GenBank/DDBJ databases">
        <authorList>
            <person name="Sun Q."/>
            <person name="Zhou Y."/>
        </authorList>
    </citation>
    <scope>NUCLEOTIDE SEQUENCE</scope>
    <source>
        <strain evidence="3">CGMCC 1.16067</strain>
    </source>
</reference>
<evidence type="ECO:0000313" key="3">
    <source>
        <dbReference type="EMBL" id="GGF33777.1"/>
    </source>
</evidence>
<proteinExistence type="inferred from homology"/>
<dbReference type="InterPro" id="IPR042099">
    <property type="entry name" value="ANL_N_sf"/>
</dbReference>
<evidence type="ECO:0000256" key="1">
    <source>
        <dbReference type="ARBA" id="ARBA00006432"/>
    </source>
</evidence>
<dbReference type="SUPFAM" id="SSF56801">
    <property type="entry name" value="Acetyl-CoA synthetase-like"/>
    <property type="match status" value="1"/>
</dbReference>
<comment type="similarity">
    <text evidence="1">Belongs to the ATP-dependent AMP-binding enzyme family.</text>
</comment>
<dbReference type="Proteomes" id="UP000649179">
    <property type="component" value="Unassembled WGS sequence"/>
</dbReference>
<evidence type="ECO:0008006" key="5">
    <source>
        <dbReference type="Google" id="ProtNLM"/>
    </source>
</evidence>
<dbReference type="PANTHER" id="PTHR43201:SF5">
    <property type="entry name" value="MEDIUM-CHAIN ACYL-COA LIGASE ACSF2, MITOCHONDRIAL"/>
    <property type="match status" value="1"/>
</dbReference>
<comment type="caution">
    <text evidence="3">The sequence shown here is derived from an EMBL/GenBank/DDBJ whole genome shotgun (WGS) entry which is preliminary data.</text>
</comment>
<organism evidence="3 4">
    <name type="scientific">Marmoricola endophyticus</name>
    <dbReference type="NCBI Taxonomy" id="2040280"/>
    <lineage>
        <taxon>Bacteria</taxon>
        <taxon>Bacillati</taxon>
        <taxon>Actinomycetota</taxon>
        <taxon>Actinomycetes</taxon>
        <taxon>Propionibacteriales</taxon>
        <taxon>Nocardioidaceae</taxon>
        <taxon>Marmoricola</taxon>
    </lineage>
</organism>
<dbReference type="GO" id="GO:0031956">
    <property type="term" value="F:medium-chain fatty acid-CoA ligase activity"/>
    <property type="evidence" value="ECO:0007669"/>
    <property type="project" value="TreeGrafter"/>
</dbReference>
<gene>
    <name evidence="3" type="ORF">GCM10011519_04050</name>
</gene>
<evidence type="ECO:0000256" key="2">
    <source>
        <dbReference type="ARBA" id="ARBA00022598"/>
    </source>
</evidence>
<keyword evidence="2" id="KW-0436">Ligase</keyword>
<sequence length="303" mass="31154">MLAAHQDGQDVALPTSGTTGAAGEVVRTTASWWSSFAAYADLSGVRPGDRVWVPGPLASTMNLFAAVHARATGARLCDAPASRAVLTPALLERHLDELRPGTRVVVAGDALSPALSARAAAVGVETAHYYGAAELSFVACGRDAASLRAFPGAEVAVVDGVVWVRSAYVARSGPALRRRDDWASVGDLGTYDGTTLSVTGRPEAITTAGATVVLSEVEAALAGRATCFAVPWDGLGAILGAAVPPEDDAAVRASAGALPPAWRPRLWLCVDEPPLTVAGKIDRAALTRRWQAAHPGHGATGRV</sequence>
<reference evidence="3" key="1">
    <citation type="journal article" date="2014" name="Int. J. Syst. Evol. Microbiol.">
        <title>Complete genome sequence of Corynebacterium casei LMG S-19264T (=DSM 44701T), isolated from a smear-ripened cheese.</title>
        <authorList>
            <consortium name="US DOE Joint Genome Institute (JGI-PGF)"/>
            <person name="Walter F."/>
            <person name="Albersmeier A."/>
            <person name="Kalinowski J."/>
            <person name="Ruckert C."/>
        </authorList>
    </citation>
    <scope>NUCLEOTIDE SEQUENCE</scope>
    <source>
        <strain evidence="3">CGMCC 1.16067</strain>
    </source>
</reference>
<name>A0A917EZ05_9ACTN</name>
<keyword evidence="4" id="KW-1185">Reference proteome</keyword>
<accession>A0A917EZ05</accession>
<dbReference type="InterPro" id="IPR045851">
    <property type="entry name" value="AMP-bd_C_sf"/>
</dbReference>
<dbReference type="GO" id="GO:0006631">
    <property type="term" value="P:fatty acid metabolic process"/>
    <property type="evidence" value="ECO:0007669"/>
    <property type="project" value="TreeGrafter"/>
</dbReference>
<dbReference type="Gene3D" id="3.40.50.12780">
    <property type="entry name" value="N-terminal domain of ligase-like"/>
    <property type="match status" value="1"/>
</dbReference>
<dbReference type="PANTHER" id="PTHR43201">
    <property type="entry name" value="ACYL-COA SYNTHETASE"/>
    <property type="match status" value="1"/>
</dbReference>
<protein>
    <recommendedName>
        <fullName evidence="5">O-succinylbenzoate--CoA ligase</fullName>
    </recommendedName>
</protein>
<evidence type="ECO:0000313" key="4">
    <source>
        <dbReference type="Proteomes" id="UP000649179"/>
    </source>
</evidence>
<dbReference type="Gene3D" id="3.30.300.30">
    <property type="match status" value="1"/>
</dbReference>
<dbReference type="AlphaFoldDB" id="A0A917EZ05"/>
<dbReference type="EMBL" id="BMKQ01000001">
    <property type="protein sequence ID" value="GGF33777.1"/>
    <property type="molecule type" value="Genomic_DNA"/>
</dbReference>